<dbReference type="HOGENOM" id="CLU_092723_0_0_10"/>
<dbReference type="EMBL" id="CP003345">
    <property type="protein sequence ID" value="AFM05353.1"/>
    <property type="molecule type" value="Genomic_DNA"/>
</dbReference>
<evidence type="ECO:0008006" key="4">
    <source>
        <dbReference type="Google" id="ProtNLM"/>
    </source>
</evidence>
<proteinExistence type="predicted"/>
<accession>I4AN18</accession>
<dbReference type="KEGG" id="fli:Fleli_3012"/>
<dbReference type="Proteomes" id="UP000006054">
    <property type="component" value="Chromosome"/>
</dbReference>
<dbReference type="eggNOG" id="ENOG502ZBKJ">
    <property type="taxonomic scope" value="Bacteria"/>
</dbReference>
<sequence length="212" mass="23074" precursor="true">MKIFSLNVILLLATCLFIFSSCKEDDEEPTPEPLTVETASNIVGDPIQVDPATGIPSTTGNFTLFSLRENKVIANTDSASTNWDIGFRGTSIIVNGGAIRTGKGGAYIFEGLFDELEEVSEAQVFDEDNSETDLAIPTGSGNGWYNYDPTTHVISPIAGKILVIRTADEKYAKVEIVSYYKNAPADPTTAALEDSRHYTLRYVVQTDGSKKF</sequence>
<gene>
    <name evidence="2" type="ordered locus">Fleli_3012</name>
</gene>
<reference evidence="3" key="1">
    <citation type="submission" date="2012-06" db="EMBL/GenBank/DDBJ databases">
        <title>The complete genome of Flexibacter litoralis DSM 6794.</title>
        <authorList>
            <person name="Lucas S."/>
            <person name="Copeland A."/>
            <person name="Lapidus A."/>
            <person name="Glavina del Rio T."/>
            <person name="Dalin E."/>
            <person name="Tice H."/>
            <person name="Bruce D."/>
            <person name="Goodwin L."/>
            <person name="Pitluck S."/>
            <person name="Peters L."/>
            <person name="Ovchinnikova G."/>
            <person name="Lu M."/>
            <person name="Kyrpides N."/>
            <person name="Mavromatis K."/>
            <person name="Ivanova N."/>
            <person name="Brettin T."/>
            <person name="Detter J.C."/>
            <person name="Han C."/>
            <person name="Larimer F."/>
            <person name="Land M."/>
            <person name="Hauser L."/>
            <person name="Markowitz V."/>
            <person name="Cheng J.-F."/>
            <person name="Hugenholtz P."/>
            <person name="Woyke T."/>
            <person name="Wu D."/>
            <person name="Spring S."/>
            <person name="Lang E."/>
            <person name="Kopitz M."/>
            <person name="Brambilla E."/>
            <person name="Klenk H.-P."/>
            <person name="Eisen J.A."/>
        </authorList>
    </citation>
    <scope>NUCLEOTIDE SEQUENCE [LARGE SCALE GENOMIC DNA]</scope>
    <source>
        <strain evidence="3">ATCC 23117 / DSM 6794 / NBRC 15988 / NCIMB 1366 / Sio-4</strain>
    </source>
</reference>
<protein>
    <recommendedName>
        <fullName evidence="4">HmuY protein</fullName>
    </recommendedName>
</protein>
<dbReference type="STRING" id="880071.Fleli_3012"/>
<keyword evidence="3" id="KW-1185">Reference proteome</keyword>
<evidence type="ECO:0000313" key="3">
    <source>
        <dbReference type="Proteomes" id="UP000006054"/>
    </source>
</evidence>
<dbReference type="InterPro" id="IPR025921">
    <property type="entry name" value="HmuY"/>
</dbReference>
<dbReference type="CDD" id="cd12105">
    <property type="entry name" value="HmuY"/>
    <property type="match status" value="1"/>
</dbReference>
<evidence type="ECO:0000256" key="1">
    <source>
        <dbReference type="SAM" id="SignalP"/>
    </source>
</evidence>
<dbReference type="Pfam" id="PF14064">
    <property type="entry name" value="HmuY"/>
    <property type="match status" value="1"/>
</dbReference>
<keyword evidence="1" id="KW-0732">Signal</keyword>
<dbReference type="RefSeq" id="WP_014798787.1">
    <property type="nucleotide sequence ID" value="NC_018018.1"/>
</dbReference>
<dbReference type="OrthoDB" id="5510929at2"/>
<feature type="signal peptide" evidence="1">
    <location>
        <begin position="1"/>
        <end position="23"/>
    </location>
</feature>
<feature type="chain" id="PRO_5003685932" description="HmuY protein" evidence="1">
    <location>
        <begin position="24"/>
        <end position="212"/>
    </location>
</feature>
<dbReference type="PROSITE" id="PS51257">
    <property type="entry name" value="PROKAR_LIPOPROTEIN"/>
    <property type="match status" value="1"/>
</dbReference>
<evidence type="ECO:0000313" key="2">
    <source>
        <dbReference type="EMBL" id="AFM05353.1"/>
    </source>
</evidence>
<dbReference type="AlphaFoldDB" id="I4AN18"/>
<organism evidence="2 3">
    <name type="scientific">Bernardetia litoralis (strain ATCC 23117 / DSM 6794 / NBRC 15988 / NCIMB 1366 / Fx l1 / Sio-4)</name>
    <name type="common">Flexibacter litoralis</name>
    <dbReference type="NCBI Taxonomy" id="880071"/>
    <lineage>
        <taxon>Bacteria</taxon>
        <taxon>Pseudomonadati</taxon>
        <taxon>Bacteroidota</taxon>
        <taxon>Cytophagia</taxon>
        <taxon>Cytophagales</taxon>
        <taxon>Bernardetiaceae</taxon>
        <taxon>Bernardetia</taxon>
    </lineage>
</organism>
<dbReference type="PATRIC" id="fig|880071.3.peg.3008"/>
<name>I4AN18_BERLS</name>